<dbReference type="EMBL" id="SSTD01005565">
    <property type="protein sequence ID" value="TYK21555.1"/>
    <property type="molecule type" value="Genomic_DNA"/>
</dbReference>
<evidence type="ECO:0000313" key="2">
    <source>
        <dbReference type="Proteomes" id="UP000321947"/>
    </source>
</evidence>
<evidence type="ECO:0000313" key="1">
    <source>
        <dbReference type="EMBL" id="TYK21555.1"/>
    </source>
</evidence>
<organism evidence="1 2">
    <name type="scientific">Cucumis melo var. makuwa</name>
    <name type="common">Oriental melon</name>
    <dbReference type="NCBI Taxonomy" id="1194695"/>
    <lineage>
        <taxon>Eukaryota</taxon>
        <taxon>Viridiplantae</taxon>
        <taxon>Streptophyta</taxon>
        <taxon>Embryophyta</taxon>
        <taxon>Tracheophyta</taxon>
        <taxon>Spermatophyta</taxon>
        <taxon>Magnoliopsida</taxon>
        <taxon>eudicotyledons</taxon>
        <taxon>Gunneridae</taxon>
        <taxon>Pentapetalae</taxon>
        <taxon>rosids</taxon>
        <taxon>fabids</taxon>
        <taxon>Cucurbitales</taxon>
        <taxon>Cucurbitaceae</taxon>
        <taxon>Benincaseae</taxon>
        <taxon>Cucumis</taxon>
    </lineage>
</organism>
<dbReference type="Proteomes" id="UP000321947">
    <property type="component" value="Unassembled WGS sequence"/>
</dbReference>
<comment type="caution">
    <text evidence="1">The sequence shown here is derived from an EMBL/GenBank/DDBJ whole genome shotgun (WGS) entry which is preliminary data.</text>
</comment>
<gene>
    <name evidence="1" type="ORF">E5676_scaffold275G00480</name>
</gene>
<protein>
    <submittedName>
        <fullName evidence="1">Retrovirus-related Pol polyprotein from transposon TNT 1-94</fullName>
    </submittedName>
</protein>
<proteinExistence type="predicted"/>
<dbReference type="AlphaFoldDB" id="A0A5D3DDF2"/>
<accession>A0A5D3DDF2</accession>
<reference evidence="1 2" key="1">
    <citation type="submission" date="2019-08" db="EMBL/GenBank/DDBJ databases">
        <title>Draft genome sequences of two oriental melons (Cucumis melo L. var makuwa).</title>
        <authorList>
            <person name="Kwon S.-Y."/>
        </authorList>
    </citation>
    <scope>NUCLEOTIDE SEQUENCE [LARGE SCALE GENOMIC DNA]</scope>
    <source>
        <strain evidence="2">cv. Chang Bougi</strain>
        <tissue evidence="1">Leaf</tissue>
    </source>
</reference>
<name>A0A5D3DDF2_CUCMM</name>
<sequence>MLSGYDITQDTMILYCDNMSALNISKNPVPHSRTKHIDIRNHFNRNPAPKPKGYKMIPTRNRSKGCFRVSIQSSAATGTIDNLLRVSRFSSKRKAMVHVSDSESVDTIAIDLESSDDDNVVLLNV</sequence>